<name>A0A8J5L8J1_ZINOF</name>
<organism evidence="3 4">
    <name type="scientific">Zingiber officinale</name>
    <name type="common">Ginger</name>
    <name type="synonym">Amomum zingiber</name>
    <dbReference type="NCBI Taxonomy" id="94328"/>
    <lineage>
        <taxon>Eukaryota</taxon>
        <taxon>Viridiplantae</taxon>
        <taxon>Streptophyta</taxon>
        <taxon>Embryophyta</taxon>
        <taxon>Tracheophyta</taxon>
        <taxon>Spermatophyta</taxon>
        <taxon>Magnoliopsida</taxon>
        <taxon>Liliopsida</taxon>
        <taxon>Zingiberales</taxon>
        <taxon>Zingiberaceae</taxon>
        <taxon>Zingiber</taxon>
    </lineage>
</organism>
<evidence type="ECO:0000256" key="1">
    <source>
        <dbReference type="SAM" id="MobiDB-lite"/>
    </source>
</evidence>
<feature type="compositionally biased region" description="Basic residues" evidence="1">
    <location>
        <begin position="518"/>
        <end position="529"/>
    </location>
</feature>
<dbReference type="Proteomes" id="UP000734854">
    <property type="component" value="Unassembled WGS sequence"/>
</dbReference>
<dbReference type="PANTHER" id="PTHR11439">
    <property type="entry name" value="GAG-POL-RELATED RETROTRANSPOSON"/>
    <property type="match status" value="1"/>
</dbReference>
<reference evidence="3 4" key="1">
    <citation type="submission" date="2020-08" db="EMBL/GenBank/DDBJ databases">
        <title>Plant Genome Project.</title>
        <authorList>
            <person name="Zhang R.-G."/>
        </authorList>
    </citation>
    <scope>NUCLEOTIDE SEQUENCE [LARGE SCALE GENOMIC DNA]</scope>
    <source>
        <tissue evidence="3">Rhizome</tissue>
    </source>
</reference>
<proteinExistence type="predicted"/>
<feature type="compositionally biased region" description="Basic and acidic residues" evidence="1">
    <location>
        <begin position="452"/>
        <end position="468"/>
    </location>
</feature>
<evidence type="ECO:0000313" key="3">
    <source>
        <dbReference type="EMBL" id="KAG6509714.1"/>
    </source>
</evidence>
<sequence>MVVQQQPQNVWYLDSGCSSYMTGVESLFIDLDQNFNSEVKLGDGKLCRSKGNGSIAVQTKGGDKKIINDVLYVPNLTSNLFSVGQLLQRGYSIFFEDEKYRIFDRRNKCTIVIIPMSSNKVFPLVLPQEEKENMVIGLPEIEAKAQICEGCVYGKMHRSPFPKTTWRAKAPLELSHADNWGPSRTLSHGNKRDVIFDEMMSWIWKENSSKLISQSDFYEASKPDDESDPAILSPSPNQPSAPDHAENSNQCKPTGYTYNDWAVSLDDRKSTSGYLFCLGTNVVSWISKKQRTIALSSAEAEYVEVTYVACEVIWLRRLLEGFQLVQEGEPPRPISLSKAAAVLARFTAGQTDARPDVAAFVRHASAAFDELVIFHRANRAARKHPELYVSENSRKEVETWKSRKRSREDPQIGKKATRGVGVHGKDANFVEEDGNGFGSHGEKKKQHSGKGFMEERNRLAVKEGKLLHSSDGVESQEDGNGRRKKMKPEVDEVILHRNPTQHSFSGAELLELEDQKDHHKKKRMKKLHC</sequence>
<evidence type="ECO:0000313" key="4">
    <source>
        <dbReference type="Proteomes" id="UP000734854"/>
    </source>
</evidence>
<dbReference type="InterPro" id="IPR054722">
    <property type="entry name" value="PolX-like_BBD"/>
</dbReference>
<feature type="domain" description="Retrovirus-related Pol polyprotein from transposon TNT 1-94-like beta-barrel" evidence="2">
    <location>
        <begin position="11"/>
        <end position="91"/>
    </location>
</feature>
<dbReference type="AlphaFoldDB" id="A0A8J5L8J1"/>
<evidence type="ECO:0000259" key="2">
    <source>
        <dbReference type="Pfam" id="PF22936"/>
    </source>
</evidence>
<keyword evidence="4" id="KW-1185">Reference proteome</keyword>
<gene>
    <name evidence="3" type="ORF">ZIOFF_027719</name>
</gene>
<dbReference type="PANTHER" id="PTHR11439:SF483">
    <property type="entry name" value="PEPTIDE SYNTHASE GLIP-LIKE, PUTATIVE (AFU_ORTHOLOGUE AFUA_3G12920)-RELATED"/>
    <property type="match status" value="1"/>
</dbReference>
<dbReference type="EMBL" id="JACMSC010000008">
    <property type="protein sequence ID" value="KAG6509714.1"/>
    <property type="molecule type" value="Genomic_DNA"/>
</dbReference>
<comment type="caution">
    <text evidence="3">The sequence shown here is derived from an EMBL/GenBank/DDBJ whole genome shotgun (WGS) entry which is preliminary data.</text>
</comment>
<feature type="compositionally biased region" description="Basic and acidic residues" evidence="1">
    <location>
        <begin position="399"/>
        <end position="412"/>
    </location>
</feature>
<accession>A0A8J5L8J1</accession>
<feature type="region of interest" description="Disordered" evidence="1">
    <location>
        <begin position="399"/>
        <end position="529"/>
    </location>
</feature>
<dbReference type="CDD" id="cd09272">
    <property type="entry name" value="RNase_HI_RT_Ty1"/>
    <property type="match status" value="1"/>
</dbReference>
<dbReference type="Pfam" id="PF22936">
    <property type="entry name" value="Pol_BBD"/>
    <property type="match status" value="1"/>
</dbReference>
<feature type="region of interest" description="Disordered" evidence="1">
    <location>
        <begin position="217"/>
        <end position="252"/>
    </location>
</feature>
<protein>
    <recommendedName>
        <fullName evidence="2">Retrovirus-related Pol polyprotein from transposon TNT 1-94-like beta-barrel domain-containing protein</fullName>
    </recommendedName>
</protein>